<proteinExistence type="predicted"/>
<name>A0ABT7FIB8_9RHOB</name>
<evidence type="ECO:0000313" key="3">
    <source>
        <dbReference type="Proteomes" id="UP001227126"/>
    </source>
</evidence>
<dbReference type="PROSITE" id="PS50853">
    <property type="entry name" value="FN3"/>
    <property type="match status" value="1"/>
</dbReference>
<protein>
    <submittedName>
        <fullName evidence="2">Fibronectin type III domain-containing protein</fullName>
    </submittedName>
</protein>
<evidence type="ECO:0000259" key="1">
    <source>
        <dbReference type="PROSITE" id="PS50853"/>
    </source>
</evidence>
<dbReference type="Gene3D" id="2.60.40.2700">
    <property type="match status" value="1"/>
</dbReference>
<dbReference type="InterPro" id="IPR013783">
    <property type="entry name" value="Ig-like_fold"/>
</dbReference>
<dbReference type="Proteomes" id="UP001227126">
    <property type="component" value="Unassembled WGS sequence"/>
</dbReference>
<dbReference type="EMBL" id="JASNJE010000025">
    <property type="protein sequence ID" value="MDK3074833.1"/>
    <property type="molecule type" value="Genomic_DNA"/>
</dbReference>
<gene>
    <name evidence="2" type="ORF">QO034_17230</name>
</gene>
<dbReference type="SUPFAM" id="SSF49265">
    <property type="entry name" value="Fibronectin type III"/>
    <property type="match status" value="1"/>
</dbReference>
<dbReference type="CDD" id="cd00063">
    <property type="entry name" value="FN3"/>
    <property type="match status" value="1"/>
</dbReference>
<feature type="domain" description="Fibronectin type-III" evidence="1">
    <location>
        <begin position="642"/>
        <end position="732"/>
    </location>
</feature>
<dbReference type="InterPro" id="IPR036116">
    <property type="entry name" value="FN3_sf"/>
</dbReference>
<evidence type="ECO:0000313" key="2">
    <source>
        <dbReference type="EMBL" id="MDK3074833.1"/>
    </source>
</evidence>
<organism evidence="2 3">
    <name type="scientific">Sedimentitalea xiamensis</name>
    <dbReference type="NCBI Taxonomy" id="3050037"/>
    <lineage>
        <taxon>Bacteria</taxon>
        <taxon>Pseudomonadati</taxon>
        <taxon>Pseudomonadota</taxon>
        <taxon>Alphaproteobacteria</taxon>
        <taxon>Rhodobacterales</taxon>
        <taxon>Paracoccaceae</taxon>
        <taxon>Sedimentitalea</taxon>
    </lineage>
</organism>
<reference evidence="2 3" key="1">
    <citation type="submission" date="2023-05" db="EMBL/GenBank/DDBJ databases">
        <title>Sedimentitalea sp. nov. JM2-8.</title>
        <authorList>
            <person name="Huang J."/>
        </authorList>
    </citation>
    <scope>NUCLEOTIDE SEQUENCE [LARGE SCALE GENOMIC DNA]</scope>
    <source>
        <strain evidence="2 3">JM2-8</strain>
    </source>
</reference>
<dbReference type="Gene3D" id="2.60.40.10">
    <property type="entry name" value="Immunoglobulins"/>
    <property type="match status" value="1"/>
</dbReference>
<keyword evidence="3" id="KW-1185">Reference proteome</keyword>
<sequence length="850" mass="89684">MAPAALYLYHPSISEADRKALIAGFLRKATDAYGTQSAGAAPGGGAGQTGVDQFAMAVVSTIFPSNAALRTASHQRLSNLNDLALWPNAADVGHDSDFPNLATSVGPGKHNHQPLLPEMVGYPHWVVESNAAKNGRLSPINNSDILARYRSSIYQMALIGAVVTGLAEGGWEALWGPQSTWDQTNNKFATLGVIEQGYTINGSKIRPVDDAPDWVRQLWDAHRPTMPEGGMPVPVAPQPPMQFAGEFSNRVAAYQEDFGLAGVNAIANSATGVDFDFTRIMNDGSPFTGSILPLSGRQISLSHDGIQWAAPVDIGVTGSLTFSCKRWLRERRRNSEGWSPWSGNWPQLNGRDLVPADLRNIFTGGTIPVGAPINAEAPKVYKYRYGQGRDNATPGFWLFDEQPSAMVPEQTKLIAGSGLWVDGIVGISYQWQVRTNAGAPTDIPGATKQEYIRTHEVLSSITATREICCVVTADDGNGNATSIATNWITMPIPSAVINDYSNDPSPIVGLRGGAAEWRQTEGVLRIYPNQADTFAGALNRIDGLIIGQEYTFQAVISARDVGVGTIDGQLGDTTTLTGANPTTENELGGQLTGTLTITGVAAAPTMYLSVRFRGMPPLGSWIDVTEVRAIPRFADAQSIPSAMSAPIVTTSGETSISVDRAAAPDDGGSAITSYDLRWQPNGGAWTTISGIGDPQSIGGLVRSTLHHVQTRAVNAVGQGAWSASGFAITADAASPSGEWRDDFATDTTAGYTQQDATKGYDGASRTMTITPTAAWGGVVSPAIALETGHSYQINVYIENTLSSGVADFSMGSMLAGNADDKGGSGAPGSAVSRFDTSKSLMSPDLLTAAA</sequence>
<accession>A0ABT7FIB8</accession>
<comment type="caution">
    <text evidence="2">The sequence shown here is derived from an EMBL/GenBank/DDBJ whole genome shotgun (WGS) entry which is preliminary data.</text>
</comment>
<dbReference type="InterPro" id="IPR003961">
    <property type="entry name" value="FN3_dom"/>
</dbReference>